<dbReference type="EMBL" id="LWDG02000024">
    <property type="protein sequence ID" value="KAE8271219.1"/>
    <property type="molecule type" value="Genomic_DNA"/>
</dbReference>
<evidence type="ECO:0000313" key="4">
    <source>
        <dbReference type="Proteomes" id="UP000078113"/>
    </source>
</evidence>
<protein>
    <submittedName>
        <fullName evidence="3">Uncharacterized protein</fullName>
    </submittedName>
</protein>
<feature type="compositionally biased region" description="Low complexity" evidence="1">
    <location>
        <begin position="55"/>
        <end position="81"/>
    </location>
</feature>
<keyword evidence="2" id="KW-0732">Signal</keyword>
<evidence type="ECO:0000313" key="3">
    <source>
        <dbReference type="EMBL" id="KAE8271219.1"/>
    </source>
</evidence>
<evidence type="ECO:0000256" key="1">
    <source>
        <dbReference type="SAM" id="MobiDB-lite"/>
    </source>
</evidence>
<dbReference type="Proteomes" id="UP000078113">
    <property type="component" value="Unassembled WGS sequence"/>
</dbReference>
<comment type="caution">
    <text evidence="3">The sequence shown here is derived from an EMBL/GenBank/DDBJ whole genome shotgun (WGS) entry which is preliminary data.</text>
</comment>
<sequence>MQIKSLFFATFTVIVGATAVAASLDPASSVQLGRRNHMGLAHRYTGVIARDESSTDPTTPTTPATTGDPTCDPTADPTCATQAATGAVPNVGGSEAAAPADPNADPTADPTVDPTVDPKVDPTVDPNVDPSQAVAAADPSKNVTQVANKVNKQVTAPLLEIAAAVDLNIDLSGLLQAAEDGLNLVLGIVGELLKTVLSLVRRADDPTSAVSGAAQSAASDAAGKAVNAAQDAAQTLLSLNVDLEVNVDLGDLLQSVFSLLGQLVQSLSQIVPSILDVCSGPLKMLTSLVGQLLGEALNPLTSILGGIL</sequence>
<keyword evidence="4" id="KW-1185">Reference proteome</keyword>
<reference evidence="3" key="2">
    <citation type="journal article" date="2019" name="IMA Fungus">
        <title>Genome sequencing and comparison of five Tilletia species to identify candidate genes for the detection of regulated species infecting wheat.</title>
        <authorList>
            <person name="Nguyen H.D.T."/>
            <person name="Sultana T."/>
            <person name="Kesanakurti P."/>
            <person name="Hambleton S."/>
        </authorList>
    </citation>
    <scope>NUCLEOTIDE SEQUENCE</scope>
    <source>
        <strain evidence="3">DAOMC 236422</strain>
    </source>
</reference>
<feature type="signal peptide" evidence="2">
    <location>
        <begin position="1"/>
        <end position="22"/>
    </location>
</feature>
<feature type="chain" id="PRO_5036467288" evidence="2">
    <location>
        <begin position="23"/>
        <end position="308"/>
    </location>
</feature>
<gene>
    <name evidence="3" type="ORF">A4X09_0g1109</name>
</gene>
<feature type="compositionally biased region" description="Low complexity" evidence="1">
    <location>
        <begin position="96"/>
        <end position="115"/>
    </location>
</feature>
<evidence type="ECO:0000256" key="2">
    <source>
        <dbReference type="SAM" id="SignalP"/>
    </source>
</evidence>
<reference evidence="3" key="1">
    <citation type="submission" date="2016-04" db="EMBL/GenBank/DDBJ databases">
        <authorList>
            <person name="Nguyen H.D."/>
            <person name="Samba Siva P."/>
            <person name="Cullis J."/>
            <person name="Levesque C.A."/>
            <person name="Hambleton S."/>
        </authorList>
    </citation>
    <scope>NUCLEOTIDE SEQUENCE</scope>
    <source>
        <strain evidence="3">DAOMC 236422</strain>
    </source>
</reference>
<organism evidence="3 4">
    <name type="scientific">Tilletia walkeri</name>
    <dbReference type="NCBI Taxonomy" id="117179"/>
    <lineage>
        <taxon>Eukaryota</taxon>
        <taxon>Fungi</taxon>
        <taxon>Dikarya</taxon>
        <taxon>Basidiomycota</taxon>
        <taxon>Ustilaginomycotina</taxon>
        <taxon>Exobasidiomycetes</taxon>
        <taxon>Tilletiales</taxon>
        <taxon>Tilletiaceae</taxon>
        <taxon>Tilletia</taxon>
    </lineage>
</organism>
<feature type="region of interest" description="Disordered" evidence="1">
    <location>
        <begin position="46"/>
        <end position="140"/>
    </location>
</feature>
<dbReference type="AlphaFoldDB" id="A0A8X7NDE2"/>
<proteinExistence type="predicted"/>
<name>A0A8X7NDE2_9BASI</name>
<accession>A0A8X7NDE2</accession>